<dbReference type="SUPFAM" id="SSF118116">
    <property type="entry name" value="DNA mismatch repair protein MutL"/>
    <property type="match status" value="1"/>
</dbReference>
<feature type="region of interest" description="Disordered" evidence="3">
    <location>
        <begin position="303"/>
        <end position="323"/>
    </location>
</feature>
<feature type="region of interest" description="Disordered" evidence="3">
    <location>
        <begin position="811"/>
        <end position="834"/>
    </location>
</feature>
<feature type="region of interest" description="Disordered" evidence="3">
    <location>
        <begin position="688"/>
        <end position="727"/>
    </location>
</feature>
<dbReference type="Gene3D" id="3.30.565.10">
    <property type="entry name" value="Histidine kinase-like ATPase, C-terminal domain"/>
    <property type="match status" value="1"/>
</dbReference>
<dbReference type="InterPro" id="IPR042121">
    <property type="entry name" value="MutL_C_regsub"/>
</dbReference>
<dbReference type="InterPro" id="IPR013507">
    <property type="entry name" value="DNA_mismatch_S5_2-like"/>
</dbReference>
<dbReference type="Pfam" id="PF13589">
    <property type="entry name" value="HATPase_c_3"/>
    <property type="match status" value="1"/>
</dbReference>
<dbReference type="PROSITE" id="PS00058">
    <property type="entry name" value="DNA_MISMATCH_REPAIR_1"/>
    <property type="match status" value="1"/>
</dbReference>
<feature type="domain" description="MutL C-terminal dimerisation" evidence="4">
    <location>
        <begin position="926"/>
        <end position="1105"/>
    </location>
</feature>
<dbReference type="CDD" id="cd03484">
    <property type="entry name" value="MutL_Trans_hPMS_2_like"/>
    <property type="match status" value="1"/>
</dbReference>
<dbReference type="Pfam" id="PF08676">
    <property type="entry name" value="MutL_C"/>
    <property type="match status" value="1"/>
</dbReference>
<keyword evidence="7" id="KW-1185">Reference proteome</keyword>
<dbReference type="SUPFAM" id="SSF55874">
    <property type="entry name" value="ATPase domain of HSP90 chaperone/DNA topoisomerase II/histidine kinase"/>
    <property type="match status" value="1"/>
</dbReference>
<gene>
    <name evidence="6" type="ORF">F5050DRAFT_1810414</name>
</gene>
<proteinExistence type="inferred from homology"/>
<comment type="similarity">
    <text evidence="1">Belongs to the DNA mismatch repair MutL/HexB family.</text>
</comment>
<protein>
    <recommendedName>
        <fullName evidence="8">DNA mismatch repair protein MutL</fullName>
    </recommendedName>
</protein>
<feature type="compositionally biased region" description="Basic and acidic residues" evidence="3">
    <location>
        <begin position="509"/>
        <end position="522"/>
    </location>
</feature>
<dbReference type="Gene3D" id="3.30.1540.20">
    <property type="entry name" value="MutL, C-terminal domain, dimerisation subdomain"/>
    <property type="match status" value="1"/>
</dbReference>
<reference evidence="6" key="1">
    <citation type="submission" date="2022-08" db="EMBL/GenBank/DDBJ databases">
        <authorList>
            <consortium name="DOE Joint Genome Institute"/>
            <person name="Min B."/>
            <person name="Riley R."/>
            <person name="Sierra-Patev S."/>
            <person name="Naranjo-Ortiz M."/>
            <person name="Looney B."/>
            <person name="Konkel Z."/>
            <person name="Slot J.C."/>
            <person name="Sakamoto Y."/>
            <person name="Steenwyk J.L."/>
            <person name="Rokas A."/>
            <person name="Carro J."/>
            <person name="Camarero S."/>
            <person name="Ferreira P."/>
            <person name="Molpeceres G."/>
            <person name="Ruiz-Duenas F.J."/>
            <person name="Serrano A."/>
            <person name="Henrissat B."/>
            <person name="Drula E."/>
            <person name="Hughes K.W."/>
            <person name="Mata J.L."/>
            <person name="Ishikawa N.K."/>
            <person name="Vargas-Isla R."/>
            <person name="Ushijima S."/>
            <person name="Smith C.A."/>
            <person name="Ahrendt S."/>
            <person name="Andreopoulos W."/>
            <person name="He G."/>
            <person name="Labutti K."/>
            <person name="Lipzen A."/>
            <person name="Ng V."/>
            <person name="Sandor L."/>
            <person name="Barry K."/>
            <person name="Martinez A.T."/>
            <person name="Xiao Y."/>
            <person name="Gibbons J.G."/>
            <person name="Terashima K."/>
            <person name="Hibbett D.S."/>
            <person name="Grigoriev I.V."/>
        </authorList>
    </citation>
    <scope>NUCLEOTIDE SEQUENCE</scope>
    <source>
        <strain evidence="6">TFB10827</strain>
    </source>
</reference>
<dbReference type="InterPro" id="IPR037198">
    <property type="entry name" value="MutL_C_sf"/>
</dbReference>
<dbReference type="Pfam" id="PF01119">
    <property type="entry name" value="DNA_mis_repair"/>
    <property type="match status" value="1"/>
</dbReference>
<feature type="compositionally biased region" description="Polar residues" evidence="3">
    <location>
        <begin position="821"/>
        <end position="833"/>
    </location>
</feature>
<evidence type="ECO:0000256" key="2">
    <source>
        <dbReference type="ARBA" id="ARBA00022763"/>
    </source>
</evidence>
<feature type="compositionally biased region" description="Basic and acidic residues" evidence="3">
    <location>
        <begin position="632"/>
        <end position="644"/>
    </location>
</feature>
<sequence>MSTSSIPLTSGPNSDTGSIRAIDGSSIHRITSGQVVIDLQTAVKELVENSLDAGATSIDVRFKNYGLKSIEVLDNGSGISENDFDSIGRKHHTSKLSAFHDLTTITSLGFRGEALSSLCALCENVTVTTATTDKAPMGAILELDRRGEVKSKAKGVRQRGTTILLTSLFSPLPVRRKELERNIKREFGKALALLNAYTLGPCCGLGSGKAVRFSITNQPDKGAKITHISLPLPSPAGSSLSLQTVRAGTTALWGPKALNGVIDLDLEFEVPKIVARKGKGKHRVEEDVDLVEDTFTIHVKGLISSPTPIPGSGSTPSSGSSARSATDRQFFYVNGRPCSLNKIQKAINDIYRTFIPSNATSNQFPFIVADFTIPGDAVDVNVTPDKRTVLVHAEMELCDRIKDALEKLFSPSRSTYGVNGAQLLTNAHSSPSQCILPFTSTVSVRPPPGITQVSKEPDVDEHQDDGTLERQRNITPLFGSEDSLSYDKIASGSSNACRGEDLQTSPIDTRSDRAESSLDSERPQIPIVPDTSYQRSSNTTLPLKPPATLHSSNQNTEPRVVVLNTARASWNRPSNSPSELVDPRCADIQAETAFSEPEEDSEHGMEPPRKKRKSMVIHQENTDANVDGQDVGGKDDQRKQEQRAFPRGHGSNAKIERMIPTSQTQTKLPDIFMGKTSRQEMRSQLAGFARSGSQVVHKSSDTEGNEENEKEAEAEKEKDCMSIPGDKNQTEIFDRTTQALFLPDEDDDGSSMVVDTSDDLFAPNGISRNISTSSSVSISTRITTPPASSSILDSNISVSDKTSELDDLILDKDDDKPPLLSSENSNLHQTQNEPIHRPEVIRTEASRSSAGDIRLRFDVFKVTERWTTLHANLREAKVRRELGAQEDRVASSSLAEDAGVSAVDAKTSEAALSRVISKKDFKEMEVLGQFNLGFIIVRRRKKRAIEEEIEVEHTTGTLDDLFIVDQHAADEKYNFETLQQTTNIKSQRLLQARPLELTASDELVALENLDVLKLNGFELEVGGDAQEDDQDIEMVDDDHHNQTHRKLRLIAQPVSKSTVFDMRDLEELIQLLHDSSTGQTIRCSKARAMFAMRACRKSVMIGMPLTQSQMSTVLTHMGTMDQPWNCPHGRPTMRHLFDMANLQPSTQNNHVSRKIDWATFE</sequence>
<feature type="domain" description="DNA mismatch repair protein S5" evidence="5">
    <location>
        <begin position="249"/>
        <end position="410"/>
    </location>
</feature>
<feature type="region of interest" description="Disordered" evidence="3">
    <location>
        <begin position="592"/>
        <end position="658"/>
    </location>
</feature>
<dbReference type="Gene3D" id="3.30.1370.100">
    <property type="entry name" value="MutL, C-terminal domain, regulatory subdomain"/>
    <property type="match status" value="1"/>
</dbReference>
<feature type="compositionally biased region" description="Polar residues" evidence="3">
    <location>
        <begin position="531"/>
        <end position="541"/>
    </location>
</feature>
<organism evidence="6 7">
    <name type="scientific">Lentinula boryana</name>
    <dbReference type="NCBI Taxonomy" id="40481"/>
    <lineage>
        <taxon>Eukaryota</taxon>
        <taxon>Fungi</taxon>
        <taxon>Dikarya</taxon>
        <taxon>Basidiomycota</taxon>
        <taxon>Agaricomycotina</taxon>
        <taxon>Agaricomycetes</taxon>
        <taxon>Agaricomycetidae</taxon>
        <taxon>Agaricales</taxon>
        <taxon>Marasmiineae</taxon>
        <taxon>Omphalotaceae</taxon>
        <taxon>Lentinula</taxon>
    </lineage>
</organism>
<dbReference type="InterPro" id="IPR014721">
    <property type="entry name" value="Ribsml_uS5_D2-typ_fold_subgr"/>
</dbReference>
<dbReference type="InterPro" id="IPR042120">
    <property type="entry name" value="MutL_C_dimsub"/>
</dbReference>
<feature type="compositionally biased region" description="Polar residues" evidence="3">
    <location>
        <begin position="491"/>
        <end position="508"/>
    </location>
</feature>
<dbReference type="SMART" id="SM00853">
    <property type="entry name" value="MutL_C"/>
    <property type="match status" value="1"/>
</dbReference>
<name>A0ABQ8Q567_9AGAR</name>
<dbReference type="InterPro" id="IPR014790">
    <property type="entry name" value="MutL_C"/>
</dbReference>
<feature type="region of interest" description="Disordered" evidence="3">
    <location>
        <begin position="439"/>
        <end position="558"/>
    </location>
</feature>
<dbReference type="InterPro" id="IPR014762">
    <property type="entry name" value="DNA_mismatch_repair_CS"/>
</dbReference>
<accession>A0ABQ8Q567</accession>
<dbReference type="InterPro" id="IPR038973">
    <property type="entry name" value="MutL/Mlh/Pms-like"/>
</dbReference>
<evidence type="ECO:0008006" key="8">
    <source>
        <dbReference type="Google" id="ProtNLM"/>
    </source>
</evidence>
<dbReference type="Proteomes" id="UP001163828">
    <property type="component" value="Unassembled WGS sequence"/>
</dbReference>
<evidence type="ECO:0000256" key="1">
    <source>
        <dbReference type="ARBA" id="ARBA00006082"/>
    </source>
</evidence>
<dbReference type="CDD" id="cd16926">
    <property type="entry name" value="HATPase_MutL-MLH-PMS-like"/>
    <property type="match status" value="1"/>
</dbReference>
<dbReference type="InterPro" id="IPR020568">
    <property type="entry name" value="Ribosomal_Su5_D2-typ_SF"/>
</dbReference>
<dbReference type="PANTHER" id="PTHR10073">
    <property type="entry name" value="DNA MISMATCH REPAIR PROTEIN MLH, PMS, MUTL"/>
    <property type="match status" value="1"/>
</dbReference>
<evidence type="ECO:0000259" key="5">
    <source>
        <dbReference type="SMART" id="SM01340"/>
    </source>
</evidence>
<evidence type="ECO:0000313" key="7">
    <source>
        <dbReference type="Proteomes" id="UP001163828"/>
    </source>
</evidence>
<feature type="compositionally biased region" description="Basic and acidic residues" evidence="3">
    <location>
        <begin position="711"/>
        <end position="720"/>
    </location>
</feature>
<keyword evidence="2" id="KW-0227">DNA damage</keyword>
<dbReference type="SMART" id="SM01340">
    <property type="entry name" value="DNA_mis_repair"/>
    <property type="match status" value="1"/>
</dbReference>
<dbReference type="EMBL" id="MU790758">
    <property type="protein sequence ID" value="KAJ3993539.1"/>
    <property type="molecule type" value="Genomic_DNA"/>
</dbReference>
<dbReference type="InterPro" id="IPR036890">
    <property type="entry name" value="HATPase_C_sf"/>
</dbReference>
<dbReference type="Gene3D" id="3.30.230.10">
    <property type="match status" value="1"/>
</dbReference>
<dbReference type="PANTHER" id="PTHR10073:SF52">
    <property type="entry name" value="MISMATCH REPAIR ENDONUCLEASE PMS2"/>
    <property type="match status" value="1"/>
</dbReference>
<dbReference type="SUPFAM" id="SSF54211">
    <property type="entry name" value="Ribosomal protein S5 domain 2-like"/>
    <property type="match status" value="1"/>
</dbReference>
<evidence type="ECO:0000256" key="3">
    <source>
        <dbReference type="SAM" id="MobiDB-lite"/>
    </source>
</evidence>
<feature type="compositionally biased region" description="Low complexity" evidence="3">
    <location>
        <begin position="303"/>
        <end position="321"/>
    </location>
</feature>
<evidence type="ECO:0000313" key="6">
    <source>
        <dbReference type="EMBL" id="KAJ3993539.1"/>
    </source>
</evidence>
<comment type="caution">
    <text evidence="6">The sequence shown here is derived from an EMBL/GenBank/DDBJ whole genome shotgun (WGS) entry which is preliminary data.</text>
</comment>
<evidence type="ECO:0000259" key="4">
    <source>
        <dbReference type="SMART" id="SM00853"/>
    </source>
</evidence>